<gene>
    <name evidence="4" type="ORF">GCM10009801_45440</name>
</gene>
<evidence type="ECO:0000313" key="4">
    <source>
        <dbReference type="EMBL" id="GAA2084349.1"/>
    </source>
</evidence>
<keyword evidence="2 4" id="KW-0808">Transferase</keyword>
<dbReference type="PANTHER" id="PTHR12215:SF10">
    <property type="entry name" value="L-AMINOADIPATE-SEMIALDEHYDE DEHYDROGENASE-PHOSPHOPANTETHEINYL TRANSFERASE"/>
    <property type="match status" value="1"/>
</dbReference>
<dbReference type="Gene3D" id="3.90.470.20">
    <property type="entry name" value="4'-phosphopantetheinyl transferase domain"/>
    <property type="match status" value="1"/>
</dbReference>
<proteinExistence type="inferred from homology"/>
<comment type="caution">
    <text evidence="4">The sequence shown here is derived from an EMBL/GenBank/DDBJ whole genome shotgun (WGS) entry which is preliminary data.</text>
</comment>
<name>A0ABN2W683_9ACTN</name>
<evidence type="ECO:0000256" key="2">
    <source>
        <dbReference type="ARBA" id="ARBA00022679"/>
    </source>
</evidence>
<dbReference type="PANTHER" id="PTHR12215">
    <property type="entry name" value="PHOSPHOPANTETHEINE TRANSFERASE"/>
    <property type="match status" value="1"/>
</dbReference>
<dbReference type="Proteomes" id="UP001500016">
    <property type="component" value="Unassembled WGS sequence"/>
</dbReference>
<dbReference type="Pfam" id="PF01648">
    <property type="entry name" value="ACPS"/>
    <property type="match status" value="1"/>
</dbReference>
<organism evidence="4 5">
    <name type="scientific">Streptomyces albiaxialis</name>
    <dbReference type="NCBI Taxonomy" id="329523"/>
    <lineage>
        <taxon>Bacteria</taxon>
        <taxon>Bacillati</taxon>
        <taxon>Actinomycetota</taxon>
        <taxon>Actinomycetes</taxon>
        <taxon>Kitasatosporales</taxon>
        <taxon>Streptomycetaceae</taxon>
        <taxon>Streptomyces</taxon>
    </lineage>
</organism>
<evidence type="ECO:0000259" key="3">
    <source>
        <dbReference type="Pfam" id="PF01648"/>
    </source>
</evidence>
<dbReference type="InterPro" id="IPR050559">
    <property type="entry name" value="P-Pant_transferase_sf"/>
</dbReference>
<dbReference type="SUPFAM" id="SSF56214">
    <property type="entry name" value="4'-phosphopantetheinyl transferase"/>
    <property type="match status" value="2"/>
</dbReference>
<protein>
    <submittedName>
        <fullName evidence="4">4'-phosphopantetheinyl transferase superfamily protein</fullName>
    </submittedName>
</protein>
<dbReference type="EMBL" id="BAAAPE010000012">
    <property type="protein sequence ID" value="GAA2084349.1"/>
    <property type="molecule type" value="Genomic_DNA"/>
</dbReference>
<dbReference type="InterPro" id="IPR037143">
    <property type="entry name" value="4-PPantetheinyl_Trfase_dom_sf"/>
</dbReference>
<evidence type="ECO:0000256" key="1">
    <source>
        <dbReference type="ARBA" id="ARBA00010990"/>
    </source>
</evidence>
<reference evidence="4 5" key="1">
    <citation type="journal article" date="2019" name="Int. J. Syst. Evol. Microbiol.">
        <title>The Global Catalogue of Microorganisms (GCM) 10K type strain sequencing project: providing services to taxonomists for standard genome sequencing and annotation.</title>
        <authorList>
            <consortium name="The Broad Institute Genomics Platform"/>
            <consortium name="The Broad Institute Genome Sequencing Center for Infectious Disease"/>
            <person name="Wu L."/>
            <person name="Ma J."/>
        </authorList>
    </citation>
    <scope>NUCLEOTIDE SEQUENCE [LARGE SCALE GENOMIC DNA]</scope>
    <source>
        <strain evidence="4 5">JCM 15478</strain>
    </source>
</reference>
<dbReference type="InterPro" id="IPR008278">
    <property type="entry name" value="4-PPantetheinyl_Trfase_dom"/>
</dbReference>
<dbReference type="RefSeq" id="WP_344531046.1">
    <property type="nucleotide sequence ID" value="NZ_BAAAPE010000012.1"/>
</dbReference>
<keyword evidence="5" id="KW-1185">Reference proteome</keyword>
<evidence type="ECO:0000313" key="5">
    <source>
        <dbReference type="Proteomes" id="UP001500016"/>
    </source>
</evidence>
<accession>A0ABN2W683</accession>
<comment type="similarity">
    <text evidence="1">Belongs to the P-Pant transferase superfamily. Gsp/Sfp/HetI/AcpT family.</text>
</comment>
<sequence length="257" mass="27256">MDHPIPRLPAGGAQVWWATPTHGTDERTDLRALLDAREHTRWQRLRLPASRALYLTAHALARKVLGAHVGRPPQLLEFSAVCAHCGGPHGKPQLLAPGDWQLSLSHSGQRVAVAVARGAPLGVDVEQVTGRPDDLVETVLTEAEREALAGCPPGDRAAGFIRYWTRKESALKATGDGVMIEPVQLSVSPPDAEAELLAWRARPRPLVLPHLTDLAPGPGYRACLAVLGPPPRVTEHDASPLLLPSPVPVGAGAGAGV</sequence>
<feature type="domain" description="4'-phosphopantetheinyl transferase" evidence="3">
    <location>
        <begin position="120"/>
        <end position="204"/>
    </location>
</feature>
<dbReference type="GO" id="GO:0016740">
    <property type="term" value="F:transferase activity"/>
    <property type="evidence" value="ECO:0007669"/>
    <property type="project" value="UniProtKB-KW"/>
</dbReference>